<reference evidence="1 2" key="1">
    <citation type="submission" date="2016-10" db="EMBL/GenBank/DDBJ databases">
        <authorList>
            <person name="de Groot N.N."/>
        </authorList>
    </citation>
    <scope>NUCLEOTIDE SEQUENCE [LARGE SCALE GENOMIC DNA]</scope>
    <source>
        <strain evidence="1 2">CGMCC 1.6134</strain>
    </source>
</reference>
<accession>A0A1I4K8U2</accession>
<dbReference type="AlphaFoldDB" id="A0A1I4K8U2"/>
<dbReference type="EMBL" id="FOTY01000004">
    <property type="protein sequence ID" value="SFL74993.1"/>
    <property type="molecule type" value="Genomic_DNA"/>
</dbReference>
<gene>
    <name evidence="1" type="ORF">SAMN04488054_104179</name>
</gene>
<evidence type="ECO:0000313" key="1">
    <source>
        <dbReference type="EMBL" id="SFL74993.1"/>
    </source>
</evidence>
<protein>
    <submittedName>
        <fullName evidence="1">Uncharacterized protein</fullName>
    </submittedName>
</protein>
<sequence>MTLYTALKNPDDAADCRNIVRINADPVFYFPGFFSQNPVTAVSNQGTGIRRSFLLICLHRWIQ</sequence>
<dbReference type="Proteomes" id="UP000199668">
    <property type="component" value="Unassembled WGS sequence"/>
</dbReference>
<keyword evidence="2" id="KW-1185">Reference proteome</keyword>
<proteinExistence type="predicted"/>
<organism evidence="1 2">
    <name type="scientific">Salibacterium qingdaonense</name>
    <dbReference type="NCBI Taxonomy" id="266892"/>
    <lineage>
        <taxon>Bacteria</taxon>
        <taxon>Bacillati</taxon>
        <taxon>Bacillota</taxon>
        <taxon>Bacilli</taxon>
        <taxon>Bacillales</taxon>
        <taxon>Bacillaceae</taxon>
    </lineage>
</organism>
<evidence type="ECO:0000313" key="2">
    <source>
        <dbReference type="Proteomes" id="UP000199668"/>
    </source>
</evidence>
<name>A0A1I4K8U2_9BACI</name>